<dbReference type="Gene3D" id="3.40.640.10">
    <property type="entry name" value="Type I PLP-dependent aspartate aminotransferase-like (Major domain)"/>
    <property type="match status" value="1"/>
</dbReference>
<dbReference type="Gene3D" id="3.90.1150.10">
    <property type="entry name" value="Aspartate Aminotransferase, domain 1"/>
    <property type="match status" value="1"/>
</dbReference>
<comment type="caution">
    <text evidence="2">The sequence shown here is derived from an EMBL/GenBank/DDBJ whole genome shotgun (WGS) entry which is preliminary data.</text>
</comment>
<dbReference type="Pfam" id="PF00266">
    <property type="entry name" value="Aminotran_5"/>
    <property type="match status" value="1"/>
</dbReference>
<feature type="domain" description="Aminotransferase class V" evidence="1">
    <location>
        <begin position="22"/>
        <end position="397"/>
    </location>
</feature>
<dbReference type="SUPFAM" id="SSF53383">
    <property type="entry name" value="PLP-dependent transferases"/>
    <property type="match status" value="1"/>
</dbReference>
<dbReference type="InterPro" id="IPR011340">
    <property type="entry name" value="Cys_dSase-rel"/>
</dbReference>
<protein>
    <submittedName>
        <fullName evidence="2">Cysteine desulfurase-like protein</fullName>
    </submittedName>
</protein>
<reference evidence="3" key="1">
    <citation type="journal article" date="2019" name="Int. J. Syst. Evol. Microbiol.">
        <title>The Global Catalogue of Microorganisms (GCM) 10K type strain sequencing project: providing services to taxonomists for standard genome sequencing and annotation.</title>
        <authorList>
            <consortium name="The Broad Institute Genomics Platform"/>
            <consortium name="The Broad Institute Genome Sequencing Center for Infectious Disease"/>
            <person name="Wu L."/>
            <person name="Ma J."/>
        </authorList>
    </citation>
    <scope>NUCLEOTIDE SEQUENCE [LARGE SCALE GENOMIC DNA]</scope>
    <source>
        <strain evidence="3">JCM 17738</strain>
    </source>
</reference>
<gene>
    <name evidence="2" type="ORF">GCM10023153_27720</name>
</gene>
<dbReference type="RefSeq" id="WP_159902874.1">
    <property type="nucleotide sequence ID" value="NZ_BAABFX010000038.1"/>
</dbReference>
<dbReference type="InterPro" id="IPR015424">
    <property type="entry name" value="PyrdxlP-dep_Trfase"/>
</dbReference>
<name>A0ABP8K4D6_9MICO</name>
<dbReference type="InterPro" id="IPR015421">
    <property type="entry name" value="PyrdxlP-dep_Trfase_major"/>
</dbReference>
<organism evidence="2 3">
    <name type="scientific">Ornithinibacter aureus</name>
    <dbReference type="NCBI Taxonomy" id="622664"/>
    <lineage>
        <taxon>Bacteria</taxon>
        <taxon>Bacillati</taxon>
        <taxon>Actinomycetota</taxon>
        <taxon>Actinomycetes</taxon>
        <taxon>Micrococcales</taxon>
        <taxon>Intrasporangiaceae</taxon>
        <taxon>Ornithinibacter</taxon>
    </lineage>
</organism>
<dbReference type="NCBIfam" id="TIGR01976">
    <property type="entry name" value="am_tr_V_VC1184"/>
    <property type="match status" value="1"/>
</dbReference>
<proteinExistence type="predicted"/>
<evidence type="ECO:0000259" key="1">
    <source>
        <dbReference type="Pfam" id="PF00266"/>
    </source>
</evidence>
<dbReference type="EMBL" id="BAABFX010000038">
    <property type="protein sequence ID" value="GAA4400328.1"/>
    <property type="molecule type" value="Genomic_DNA"/>
</dbReference>
<accession>A0ABP8K4D6</accession>
<dbReference type="InterPro" id="IPR015422">
    <property type="entry name" value="PyrdxlP-dep_Trfase_small"/>
</dbReference>
<dbReference type="Proteomes" id="UP001500390">
    <property type="component" value="Unassembled WGS sequence"/>
</dbReference>
<dbReference type="InterPro" id="IPR000192">
    <property type="entry name" value="Aminotrans_V_dom"/>
</dbReference>
<evidence type="ECO:0000313" key="3">
    <source>
        <dbReference type="Proteomes" id="UP001500390"/>
    </source>
</evidence>
<sequence>MPFDVASVRARFPSLAEGGAHFDGPGGSQVPDVVGRAIADTVTAAISNRGTFTPSERRADAVVADFRSAIADFLGADPRGIVHGRSATALTYDFSRTLAKNWGPGDEIVVTRLDHDSNVRPWVQAAQAAGATVRWVDFDPATGELTADAVAAVVTERTRLVATTAASNLIGTKPPVCHISRLAHAVGALHWVDGVHATAHASVDIAALGADVWTCSPYKFMGPHCGVLAASPDLLETLHPDKLLPSTNDVPERFEFGTLPYEALAGATAAVDFIAGLDASAEGDDPASGTRRERIEASMSAVRAHERALLDVLEPALRDLPGVTVHSNAAKRTPTLLFTVEGRDPQEILGLLAQRGVNAPAGHFYAIECSRHLGLGDVGGVRVGLAPYTSADDVDRLVTGLREIL</sequence>
<evidence type="ECO:0000313" key="2">
    <source>
        <dbReference type="EMBL" id="GAA4400328.1"/>
    </source>
</evidence>
<dbReference type="PANTHER" id="PTHR43586:SF21">
    <property type="entry name" value="PYRIDOXAL PHOSPHATE (PLP)-DEPENDENT ASPARTATE AMINOTRANSFERASE SUPERFAMILY"/>
    <property type="match status" value="1"/>
</dbReference>
<keyword evidence="3" id="KW-1185">Reference proteome</keyword>
<dbReference type="PANTHER" id="PTHR43586">
    <property type="entry name" value="CYSTEINE DESULFURASE"/>
    <property type="match status" value="1"/>
</dbReference>